<organism evidence="6 7">
    <name type="scientific">Globodera rostochiensis</name>
    <name type="common">Golden nematode worm</name>
    <name type="synonym">Heterodera rostochiensis</name>
    <dbReference type="NCBI Taxonomy" id="31243"/>
    <lineage>
        <taxon>Eukaryota</taxon>
        <taxon>Metazoa</taxon>
        <taxon>Ecdysozoa</taxon>
        <taxon>Nematoda</taxon>
        <taxon>Chromadorea</taxon>
        <taxon>Rhabditida</taxon>
        <taxon>Tylenchina</taxon>
        <taxon>Tylenchomorpha</taxon>
        <taxon>Tylenchoidea</taxon>
        <taxon>Heteroderidae</taxon>
        <taxon>Heteroderinae</taxon>
        <taxon>Globodera</taxon>
    </lineage>
</organism>
<evidence type="ECO:0000256" key="5">
    <source>
        <dbReference type="SAM" id="Phobius"/>
    </source>
</evidence>
<feature type="transmembrane region" description="Helical" evidence="5">
    <location>
        <begin position="343"/>
        <end position="365"/>
    </location>
</feature>
<protein>
    <submittedName>
        <fullName evidence="7">Sulfite exporter TauE/SafE</fullName>
    </submittedName>
</protein>
<feature type="transmembrane region" description="Helical" evidence="5">
    <location>
        <begin position="273"/>
        <end position="305"/>
    </location>
</feature>
<dbReference type="AlphaFoldDB" id="A0A914HI45"/>
<sequence>MTSSYLRRVKRPLCCPARRTKILIMPPQHINGSPLIKTAEKKSLLVESGQLNGNSGSFESVGRRTPAQWFRKYFWEGQKLHGHGEKQKNCPNATFEQKFLSKHQNFVAVLIPFCVAQFIWWTAAVKYNFFSLYSTYWQMPVTMIVGSIIAGMTSEGGGAVAFPVMTFILHTKPHTARDFSIMIQAIGMSMSFFVILFMRIQIEWRAIFFGTAGAIPGAIIGFALLEPLFSPQSEKMLFVSIWSSFALSLWILNREKKRKTFPSIQHFNVWKSLILFLTGLIGGIFTSFAGSGVDICLFSILTLLFNVSEKTATPTTVVLMALNSQFCYYWRAVIMDEAINELAYNYIKVTVPITSICAPIGSFLGSHFHRQTLASLVYILEIVAYVGFLFTKPSLQLVIPSILIIAFGYAFFRSISKCGKRLLQSDGAEMAENAMAKKASEENLEEA</sequence>
<name>A0A914HI45_GLORO</name>
<dbReference type="Proteomes" id="UP000887572">
    <property type="component" value="Unplaced"/>
</dbReference>
<feature type="transmembrane region" description="Helical" evidence="5">
    <location>
        <begin position="106"/>
        <end position="123"/>
    </location>
</feature>
<dbReference type="PANTHER" id="PTHR31154">
    <property type="entry name" value="MEMBRANE TRANSPORTER PROTEIN"/>
    <property type="match status" value="1"/>
</dbReference>
<evidence type="ECO:0000256" key="1">
    <source>
        <dbReference type="ARBA" id="ARBA00004141"/>
    </source>
</evidence>
<reference evidence="7" key="1">
    <citation type="submission" date="2022-11" db="UniProtKB">
        <authorList>
            <consortium name="WormBaseParasite"/>
        </authorList>
    </citation>
    <scope>IDENTIFICATION</scope>
</reference>
<evidence type="ECO:0000313" key="7">
    <source>
        <dbReference type="WBParaSite" id="Gr19_v10_g1737.t1"/>
    </source>
</evidence>
<feature type="transmembrane region" description="Helical" evidence="5">
    <location>
        <begin position="206"/>
        <end position="225"/>
    </location>
</feature>
<proteinExistence type="predicted"/>
<comment type="subcellular location">
    <subcellularLocation>
        <location evidence="1">Membrane</location>
        <topology evidence="1">Multi-pass membrane protein</topology>
    </subcellularLocation>
</comment>
<dbReference type="WBParaSite" id="Gr19_v10_g1737.t1">
    <property type="protein sequence ID" value="Gr19_v10_g1737.t1"/>
    <property type="gene ID" value="Gr19_v10_g1737"/>
</dbReference>
<keyword evidence="3 5" id="KW-1133">Transmembrane helix</keyword>
<evidence type="ECO:0000256" key="4">
    <source>
        <dbReference type="ARBA" id="ARBA00023136"/>
    </source>
</evidence>
<evidence type="ECO:0000313" key="6">
    <source>
        <dbReference type="Proteomes" id="UP000887572"/>
    </source>
</evidence>
<evidence type="ECO:0000256" key="2">
    <source>
        <dbReference type="ARBA" id="ARBA00022692"/>
    </source>
</evidence>
<dbReference type="PANTHER" id="PTHR31154:SF4">
    <property type="entry name" value="MEMBRANE TRANSPORTER PROTEIN"/>
    <property type="match status" value="1"/>
</dbReference>
<feature type="transmembrane region" description="Helical" evidence="5">
    <location>
        <begin position="181"/>
        <end position="200"/>
    </location>
</feature>
<keyword evidence="2 5" id="KW-0812">Transmembrane</keyword>
<feature type="transmembrane region" description="Helical" evidence="5">
    <location>
        <begin position="372"/>
        <end position="391"/>
    </location>
</feature>
<dbReference type="Pfam" id="PF01925">
    <property type="entry name" value="TauE"/>
    <property type="match status" value="1"/>
</dbReference>
<accession>A0A914HI45</accession>
<keyword evidence="4 5" id="KW-0472">Membrane</keyword>
<keyword evidence="6" id="KW-1185">Reference proteome</keyword>
<dbReference type="InterPro" id="IPR002781">
    <property type="entry name" value="TM_pro_TauE-like"/>
</dbReference>
<dbReference type="GO" id="GO:0016020">
    <property type="term" value="C:membrane"/>
    <property type="evidence" value="ECO:0007669"/>
    <property type="project" value="UniProtKB-SubCell"/>
</dbReference>
<feature type="transmembrane region" description="Helical" evidence="5">
    <location>
        <begin position="237"/>
        <end position="253"/>
    </location>
</feature>
<feature type="transmembrane region" description="Helical" evidence="5">
    <location>
        <begin position="397"/>
        <end position="415"/>
    </location>
</feature>
<feature type="transmembrane region" description="Helical" evidence="5">
    <location>
        <begin position="143"/>
        <end position="169"/>
    </location>
</feature>
<evidence type="ECO:0000256" key="3">
    <source>
        <dbReference type="ARBA" id="ARBA00022989"/>
    </source>
</evidence>